<organism evidence="2">
    <name type="scientific">Arion vulgaris</name>
    <dbReference type="NCBI Taxonomy" id="1028688"/>
    <lineage>
        <taxon>Eukaryota</taxon>
        <taxon>Metazoa</taxon>
        <taxon>Spiralia</taxon>
        <taxon>Lophotrochozoa</taxon>
        <taxon>Mollusca</taxon>
        <taxon>Gastropoda</taxon>
        <taxon>Heterobranchia</taxon>
        <taxon>Euthyneura</taxon>
        <taxon>Panpulmonata</taxon>
        <taxon>Eupulmonata</taxon>
        <taxon>Stylommatophora</taxon>
        <taxon>Helicina</taxon>
        <taxon>Arionoidea</taxon>
        <taxon>Arionidae</taxon>
        <taxon>Arion</taxon>
    </lineage>
</organism>
<feature type="non-terminal residue" evidence="2">
    <location>
        <position position="1"/>
    </location>
</feature>
<dbReference type="EMBL" id="HACG01010549">
    <property type="protein sequence ID" value="CEK57414.1"/>
    <property type="molecule type" value="Transcribed_RNA"/>
</dbReference>
<gene>
    <name evidence="2" type="primary">ORF30115</name>
</gene>
<sequence length="67" mass="7912">QEYIKQADYLKLAGHRHKLKMEASRMVHHLQNLERQRSYNSTNGDSPSVLDHSPFLEQNLQYTDSQK</sequence>
<feature type="non-terminal residue" evidence="2">
    <location>
        <position position="67"/>
    </location>
</feature>
<accession>A0A0B6YMH0</accession>
<feature type="region of interest" description="Disordered" evidence="1">
    <location>
        <begin position="36"/>
        <end position="67"/>
    </location>
</feature>
<feature type="compositionally biased region" description="Polar residues" evidence="1">
    <location>
        <begin position="56"/>
        <end position="67"/>
    </location>
</feature>
<proteinExistence type="predicted"/>
<protein>
    <submittedName>
        <fullName evidence="2">Uncharacterized protein</fullName>
    </submittedName>
</protein>
<reference evidence="2" key="1">
    <citation type="submission" date="2014-12" db="EMBL/GenBank/DDBJ databases">
        <title>Insight into the proteome of Arion vulgaris.</title>
        <authorList>
            <person name="Aradska J."/>
            <person name="Bulat T."/>
            <person name="Smidak R."/>
            <person name="Sarate P."/>
            <person name="Gangsoo J."/>
            <person name="Sialana F."/>
            <person name="Bilban M."/>
            <person name="Lubec G."/>
        </authorList>
    </citation>
    <scope>NUCLEOTIDE SEQUENCE</scope>
    <source>
        <tissue evidence="2">Skin</tissue>
    </source>
</reference>
<evidence type="ECO:0000313" key="2">
    <source>
        <dbReference type="EMBL" id="CEK57414.1"/>
    </source>
</evidence>
<name>A0A0B6YMH0_9EUPU</name>
<dbReference type="AlphaFoldDB" id="A0A0B6YMH0"/>
<evidence type="ECO:0000256" key="1">
    <source>
        <dbReference type="SAM" id="MobiDB-lite"/>
    </source>
</evidence>